<dbReference type="RefSeq" id="WP_218327595.1">
    <property type="nucleotide sequence ID" value="NZ_JAHUZB010000011.1"/>
</dbReference>
<evidence type="ECO:0000313" key="1">
    <source>
        <dbReference type="EMBL" id="MBV7392382.1"/>
    </source>
</evidence>
<evidence type="ECO:0000313" key="2">
    <source>
        <dbReference type="Proteomes" id="UP000774130"/>
    </source>
</evidence>
<protein>
    <recommendedName>
        <fullName evidence="3">Phage protein</fullName>
    </recommendedName>
</protein>
<name>A0ABS6THL8_9ENTE</name>
<keyword evidence="2" id="KW-1185">Reference proteome</keyword>
<organism evidence="1 2">
    <name type="scientific">Enterococcus alishanensis</name>
    <dbReference type="NCBI Taxonomy" id="1303817"/>
    <lineage>
        <taxon>Bacteria</taxon>
        <taxon>Bacillati</taxon>
        <taxon>Bacillota</taxon>
        <taxon>Bacilli</taxon>
        <taxon>Lactobacillales</taxon>
        <taxon>Enterococcaceae</taxon>
        <taxon>Enterococcus</taxon>
    </lineage>
</organism>
<sequence length="179" mass="21145">MRTLLNELSNLKEDYEYTIIINGVCSYISCRKENTKLNFVSKKQQGLLDFELVKEKTHMKSKVLRFVGGTNLTDKELLDFLLQIVSYRPEKEFIPKLVTIALYKSSKNDPILWEVDMEQSADGSIQRPNFLALTKNGHYSVIGDFYFTDYYIYQERLTELAQIWIDDFRKERKAYKKVK</sequence>
<dbReference type="EMBL" id="JAHUZB010000011">
    <property type="protein sequence ID" value="MBV7392382.1"/>
    <property type="molecule type" value="Genomic_DNA"/>
</dbReference>
<reference evidence="1 2" key="1">
    <citation type="submission" date="2021-06" db="EMBL/GenBank/DDBJ databases">
        <title>Enterococcus alishanensis sp. nov., a novel lactic acid bacterium isolated from fresh coffee beans.</title>
        <authorList>
            <person name="Chen Y.-S."/>
        </authorList>
    </citation>
    <scope>NUCLEOTIDE SEQUENCE [LARGE SCALE GENOMIC DNA]</scope>
    <source>
        <strain evidence="1 2">ALS3</strain>
    </source>
</reference>
<evidence type="ECO:0008006" key="3">
    <source>
        <dbReference type="Google" id="ProtNLM"/>
    </source>
</evidence>
<gene>
    <name evidence="1" type="ORF">KUA55_17115</name>
</gene>
<proteinExistence type="predicted"/>
<dbReference type="Proteomes" id="UP000774130">
    <property type="component" value="Unassembled WGS sequence"/>
</dbReference>
<accession>A0ABS6THL8</accession>
<comment type="caution">
    <text evidence="1">The sequence shown here is derived from an EMBL/GenBank/DDBJ whole genome shotgun (WGS) entry which is preliminary data.</text>
</comment>